<organism evidence="9 10">
    <name type="scientific">Staphylotrichum longicolle</name>
    <dbReference type="NCBI Taxonomy" id="669026"/>
    <lineage>
        <taxon>Eukaryota</taxon>
        <taxon>Fungi</taxon>
        <taxon>Dikarya</taxon>
        <taxon>Ascomycota</taxon>
        <taxon>Pezizomycotina</taxon>
        <taxon>Sordariomycetes</taxon>
        <taxon>Sordariomycetidae</taxon>
        <taxon>Sordariales</taxon>
        <taxon>Chaetomiaceae</taxon>
        <taxon>Staphylotrichum</taxon>
    </lineage>
</organism>
<gene>
    <name evidence="9" type="ORF">NEMBOFW57_003177</name>
</gene>
<reference evidence="9" key="1">
    <citation type="submission" date="2023-02" db="EMBL/GenBank/DDBJ databases">
        <authorList>
            <person name="Palmer J.M."/>
        </authorList>
    </citation>
    <scope>NUCLEOTIDE SEQUENCE</scope>
    <source>
        <strain evidence="9">FW57</strain>
    </source>
</reference>
<feature type="signal peptide" evidence="7">
    <location>
        <begin position="1"/>
        <end position="19"/>
    </location>
</feature>
<keyword evidence="2 6" id="KW-0812">Transmembrane</keyword>
<dbReference type="InterPro" id="IPR021109">
    <property type="entry name" value="Peptidase_aspartic_dom_sf"/>
</dbReference>
<dbReference type="EMBL" id="JAHCVI010000001">
    <property type="protein sequence ID" value="KAG7293131.1"/>
    <property type="molecule type" value="Genomic_DNA"/>
</dbReference>
<evidence type="ECO:0000259" key="8">
    <source>
        <dbReference type="PROSITE" id="PS51767"/>
    </source>
</evidence>
<evidence type="ECO:0000256" key="5">
    <source>
        <dbReference type="SAM" id="MobiDB-lite"/>
    </source>
</evidence>
<dbReference type="PANTHER" id="PTHR15549">
    <property type="entry name" value="PAIRED IMMUNOGLOBULIN-LIKE TYPE 2 RECEPTOR"/>
    <property type="match status" value="1"/>
</dbReference>
<evidence type="ECO:0000256" key="1">
    <source>
        <dbReference type="ARBA" id="ARBA00004167"/>
    </source>
</evidence>
<dbReference type="GO" id="GO:0071944">
    <property type="term" value="C:cell periphery"/>
    <property type="evidence" value="ECO:0007669"/>
    <property type="project" value="UniProtKB-ARBA"/>
</dbReference>
<keyword evidence="4 6" id="KW-0472">Membrane</keyword>
<comment type="subcellular location">
    <subcellularLocation>
        <location evidence="1">Membrane</location>
        <topology evidence="1">Single-pass membrane protein</topology>
    </subcellularLocation>
</comment>
<feature type="region of interest" description="Disordered" evidence="5">
    <location>
        <begin position="545"/>
        <end position="598"/>
    </location>
</feature>
<evidence type="ECO:0000313" key="9">
    <source>
        <dbReference type="EMBL" id="KAG7293131.1"/>
    </source>
</evidence>
<dbReference type="GO" id="GO:0016020">
    <property type="term" value="C:membrane"/>
    <property type="evidence" value="ECO:0007669"/>
    <property type="project" value="UniProtKB-SubCell"/>
</dbReference>
<dbReference type="Gene3D" id="2.40.70.10">
    <property type="entry name" value="Acid Proteases"/>
    <property type="match status" value="2"/>
</dbReference>
<evidence type="ECO:0000256" key="6">
    <source>
        <dbReference type="SAM" id="Phobius"/>
    </source>
</evidence>
<dbReference type="SUPFAM" id="SSF50630">
    <property type="entry name" value="Acid proteases"/>
    <property type="match status" value="1"/>
</dbReference>
<dbReference type="Proteomes" id="UP001197093">
    <property type="component" value="Unassembled WGS sequence"/>
</dbReference>
<evidence type="ECO:0000256" key="4">
    <source>
        <dbReference type="ARBA" id="ARBA00023136"/>
    </source>
</evidence>
<dbReference type="PROSITE" id="PS51767">
    <property type="entry name" value="PEPTIDASE_A1"/>
    <property type="match status" value="1"/>
</dbReference>
<keyword evidence="10" id="KW-1185">Reference proteome</keyword>
<sequence>MIPSASKLVVFTLLPLALAAVEPKQAVWAGATFGPDGPWNAVEVSIGGQPKISLFPGRMWHTFVTTSDYCAFNNSVPHCGSGTYLKDSAVAGSSTTSPAGAARRIEYKPPTQQLNAGVEARGSANLYLDKIDMQFSSGLVQNHSVALIESQSQMLAYPGGTLYPVFTGCLNVGAPDPQQIFTGGGGKAGVNASMIPWALKEAGTIPSSSFGLHYGSASPSAKVSGSLVFGGYDRNRVVGDVLSLDGDLWSSVTLQNITLRVIKGNSPFPSLSDGSTPNLLIQGNSSMPTAGLPVLLDPCSPYLTLPRSTCDAIASHLPVTYNASLGLYLWNTTSPLYSRVVTSPSTLALTFMGASNTESLTIHVPFTHLNLTLSPPFVTGAPVPYFPCFTGGVGAYVLGRAFFQDAFLGANWETKRMWLAQAPGPNIPAGVDVAAVQSSEDGAIGAGKNQWEASWDGVWKALGDEETGDGSNNSTAGRTGDGSSGTSVGGAAEGGGSSGLSTGAVAGIGVGAAVGGMILIAAVGWFLWRRRRGAEAVSPAVTQVTPAPGTAGEPSLGGYYDEAKELSGMNGPVEAPAGERSPYYEMPGDQPVGQWHPR</sequence>
<feature type="compositionally biased region" description="Gly residues" evidence="5">
    <location>
        <begin position="479"/>
        <end position="496"/>
    </location>
</feature>
<evidence type="ECO:0000313" key="10">
    <source>
        <dbReference type="Proteomes" id="UP001197093"/>
    </source>
</evidence>
<dbReference type="InterPro" id="IPR051694">
    <property type="entry name" value="Immunoregulatory_rcpt-like"/>
</dbReference>
<dbReference type="InterPro" id="IPR033121">
    <property type="entry name" value="PEPTIDASE_A1"/>
</dbReference>
<keyword evidence="7" id="KW-0732">Signal</keyword>
<proteinExistence type="predicted"/>
<feature type="region of interest" description="Disordered" evidence="5">
    <location>
        <begin position="462"/>
        <end position="496"/>
    </location>
</feature>
<evidence type="ECO:0000256" key="7">
    <source>
        <dbReference type="SAM" id="SignalP"/>
    </source>
</evidence>
<feature type="transmembrane region" description="Helical" evidence="6">
    <location>
        <begin position="504"/>
        <end position="528"/>
    </location>
</feature>
<evidence type="ECO:0000256" key="2">
    <source>
        <dbReference type="ARBA" id="ARBA00022692"/>
    </source>
</evidence>
<accession>A0AAD4I337</accession>
<keyword evidence="3 6" id="KW-1133">Transmembrane helix</keyword>
<comment type="caution">
    <text evidence="9">The sequence shown here is derived from an EMBL/GenBank/DDBJ whole genome shotgun (WGS) entry which is preliminary data.</text>
</comment>
<protein>
    <recommendedName>
        <fullName evidence="8">Peptidase A1 domain-containing protein</fullName>
    </recommendedName>
</protein>
<name>A0AAD4I337_9PEZI</name>
<feature type="chain" id="PRO_5042036627" description="Peptidase A1 domain-containing protein" evidence="7">
    <location>
        <begin position="20"/>
        <end position="598"/>
    </location>
</feature>
<dbReference type="AlphaFoldDB" id="A0AAD4I337"/>
<evidence type="ECO:0000256" key="3">
    <source>
        <dbReference type="ARBA" id="ARBA00022989"/>
    </source>
</evidence>
<feature type="domain" description="Peptidase A1" evidence="8">
    <location>
        <begin position="14"/>
        <end position="420"/>
    </location>
</feature>